<dbReference type="InterPro" id="IPR037221">
    <property type="entry name" value="H-type_lectin_dom_sf"/>
</dbReference>
<reference evidence="4" key="1">
    <citation type="submission" date="2025-08" db="UniProtKB">
        <authorList>
            <consortium name="RefSeq"/>
        </authorList>
    </citation>
    <scope>IDENTIFICATION</scope>
    <source>
        <tissue evidence="4">Whole sample</tissue>
    </source>
</reference>
<accession>A0A8B8AYU4</accession>
<evidence type="ECO:0000259" key="2">
    <source>
        <dbReference type="Pfam" id="PF09458"/>
    </source>
</evidence>
<gene>
    <name evidence="4" type="primary">LOC111105817</name>
</gene>
<name>A0A8B8AYU4_CRAVI</name>
<dbReference type="AlphaFoldDB" id="A0A8B8AYU4"/>
<evidence type="ECO:0000313" key="3">
    <source>
        <dbReference type="Proteomes" id="UP000694844"/>
    </source>
</evidence>
<dbReference type="KEGG" id="cvn:111105817"/>
<dbReference type="InterPro" id="IPR019019">
    <property type="entry name" value="H-type_lectin_domain"/>
</dbReference>
<organism evidence="3 4">
    <name type="scientific">Crassostrea virginica</name>
    <name type="common">Eastern oyster</name>
    <dbReference type="NCBI Taxonomy" id="6565"/>
    <lineage>
        <taxon>Eukaryota</taxon>
        <taxon>Metazoa</taxon>
        <taxon>Spiralia</taxon>
        <taxon>Lophotrochozoa</taxon>
        <taxon>Mollusca</taxon>
        <taxon>Bivalvia</taxon>
        <taxon>Autobranchia</taxon>
        <taxon>Pteriomorphia</taxon>
        <taxon>Ostreida</taxon>
        <taxon>Ostreoidea</taxon>
        <taxon>Ostreidae</taxon>
        <taxon>Crassostrea</taxon>
    </lineage>
</organism>
<feature type="domain" description="H-type lectin" evidence="2">
    <location>
        <begin position="96"/>
        <end position="161"/>
    </location>
</feature>
<dbReference type="Gene3D" id="2.60.40.2080">
    <property type="match status" value="1"/>
</dbReference>
<dbReference type="RefSeq" id="XP_022295928.1">
    <property type="nucleotide sequence ID" value="XM_022440220.1"/>
</dbReference>
<dbReference type="Proteomes" id="UP000694844">
    <property type="component" value="Chromosome 8"/>
</dbReference>
<dbReference type="GO" id="GO:0030246">
    <property type="term" value="F:carbohydrate binding"/>
    <property type="evidence" value="ECO:0007669"/>
    <property type="project" value="InterPro"/>
</dbReference>
<feature type="chain" id="PRO_5034219688" evidence="1">
    <location>
        <begin position="20"/>
        <end position="164"/>
    </location>
</feature>
<proteinExistence type="predicted"/>
<evidence type="ECO:0000313" key="4">
    <source>
        <dbReference type="RefSeq" id="XP_022295928.1"/>
    </source>
</evidence>
<dbReference type="GeneID" id="111105817"/>
<protein>
    <submittedName>
        <fullName evidence="4">Uncharacterized protein LOC111105817</fullName>
    </submittedName>
</protein>
<dbReference type="OrthoDB" id="6152056at2759"/>
<feature type="signal peptide" evidence="1">
    <location>
        <begin position="1"/>
        <end position="19"/>
    </location>
</feature>
<keyword evidence="1" id="KW-0732">Signal</keyword>
<keyword evidence="3" id="KW-1185">Reference proteome</keyword>
<evidence type="ECO:0000256" key="1">
    <source>
        <dbReference type="SAM" id="SignalP"/>
    </source>
</evidence>
<sequence length="164" mass="18213">MKSIGSMLLVASAFVLATASPTTPSPTTPQSDCWYEDDFTACFVNQTYAKVQPKITSLQEKITKLEQSLKNRKEFRCESGSIGDANWPTMPTWPLTKDIKFKTPFETAPTVTYGLSYIDIDVSSQDRVRSEVASVTNAGFQFTVTTWQSSKLWGARATWMACGI</sequence>
<dbReference type="Pfam" id="PF09458">
    <property type="entry name" value="H_lectin"/>
    <property type="match status" value="1"/>
</dbReference>
<dbReference type="GO" id="GO:0007155">
    <property type="term" value="P:cell adhesion"/>
    <property type="evidence" value="ECO:0007669"/>
    <property type="project" value="InterPro"/>
</dbReference>
<dbReference type="SUPFAM" id="SSF141086">
    <property type="entry name" value="Agglutinin HPA-like"/>
    <property type="match status" value="1"/>
</dbReference>